<feature type="compositionally biased region" description="Polar residues" evidence="1">
    <location>
        <begin position="37"/>
        <end position="53"/>
    </location>
</feature>
<dbReference type="HOGENOM" id="CLU_2318506_0_0_11"/>
<dbReference type="AlphaFoldDB" id="U1N8C6"/>
<feature type="chain" id="PRO_5038827328" evidence="2">
    <location>
        <begin position="17"/>
        <end position="99"/>
    </location>
</feature>
<protein>
    <submittedName>
        <fullName evidence="3">Uncharacterized protein</fullName>
    </submittedName>
</protein>
<feature type="region of interest" description="Disordered" evidence="1">
    <location>
        <begin position="32"/>
        <end position="53"/>
    </location>
</feature>
<keyword evidence="4" id="KW-1185">Reference proteome</keyword>
<proteinExistence type="predicted"/>
<gene>
    <name evidence="3" type="ORF">HMPREF9336_04267</name>
</gene>
<accession>U1N8C6</accession>
<name>U1N8C6_SEGRC</name>
<feature type="signal peptide" evidence="2">
    <location>
        <begin position="1"/>
        <end position="16"/>
    </location>
</feature>
<keyword evidence="2" id="KW-0732">Signal</keyword>
<dbReference type="STRING" id="679197.HMPREF9336_04267"/>
<evidence type="ECO:0000256" key="2">
    <source>
        <dbReference type="SAM" id="SignalP"/>
    </source>
</evidence>
<organism evidence="3 4">
    <name type="scientific">Segniliparus rugosus (strain ATCC BAA-974 / DSM 45345 / CCUG 50838 / CIP 108380 / JCM 13579 / CDC 945)</name>
    <dbReference type="NCBI Taxonomy" id="679197"/>
    <lineage>
        <taxon>Bacteria</taxon>
        <taxon>Bacillati</taxon>
        <taxon>Actinomycetota</taxon>
        <taxon>Actinomycetes</taxon>
        <taxon>Mycobacteriales</taxon>
        <taxon>Segniliparaceae</taxon>
        <taxon>Segniliparus</taxon>
    </lineage>
</organism>
<sequence>MSARAFASAARSAALASQASFRFFTTRAGAPTAMEKSGTSPFTTACAPSTQPLPTRVPRSTLTFAAIQVSGPIRTGPLTMPWSLIGVVMSSMTWSKSQM</sequence>
<evidence type="ECO:0000313" key="4">
    <source>
        <dbReference type="Proteomes" id="UP000004816"/>
    </source>
</evidence>
<comment type="caution">
    <text evidence="3">The sequence shown here is derived from an EMBL/GenBank/DDBJ whole genome shotgun (WGS) entry which is preliminary data.</text>
</comment>
<dbReference type="EMBL" id="ACZI02000003">
    <property type="protein sequence ID" value="ERG69123.1"/>
    <property type="molecule type" value="Genomic_DNA"/>
</dbReference>
<dbReference type="Proteomes" id="UP000004816">
    <property type="component" value="Unassembled WGS sequence"/>
</dbReference>
<evidence type="ECO:0000313" key="3">
    <source>
        <dbReference type="EMBL" id="ERG69123.1"/>
    </source>
</evidence>
<evidence type="ECO:0000256" key="1">
    <source>
        <dbReference type="SAM" id="MobiDB-lite"/>
    </source>
</evidence>
<reference evidence="3 4" key="1">
    <citation type="journal article" date="2011" name="Stand. Genomic Sci.">
        <title>High quality draft genome sequence of Segniliparus rugosus CDC 945(T)= (ATCC BAA-974(T)).</title>
        <authorList>
            <person name="Earl A.M."/>
            <person name="Desjardins C.A."/>
            <person name="Fitzgerald M.G."/>
            <person name="Arachchi H.M."/>
            <person name="Zeng Q."/>
            <person name="Mehta T."/>
            <person name="Griggs A."/>
            <person name="Birren B.W."/>
            <person name="Toney N.C."/>
            <person name="Carr J."/>
            <person name="Posey J."/>
            <person name="Butler W.R."/>
        </authorList>
    </citation>
    <scope>NUCLEOTIDE SEQUENCE [LARGE SCALE GENOMIC DNA]</scope>
    <source>
        <strain evidence="4">ATCC BAA-974 / DSM 45345 / CCUG 50838 / CIP 108380 / JCM 13579 / CDC 945</strain>
    </source>
</reference>